<organism evidence="1 2">
    <name type="scientific">Paenibacillus phytorum</name>
    <dbReference type="NCBI Taxonomy" id="2654977"/>
    <lineage>
        <taxon>Bacteria</taxon>
        <taxon>Bacillati</taxon>
        <taxon>Bacillota</taxon>
        <taxon>Bacilli</taxon>
        <taxon>Bacillales</taxon>
        <taxon>Paenibacillaceae</taxon>
        <taxon>Paenibacillus</taxon>
    </lineage>
</organism>
<dbReference type="SUPFAM" id="SSF48208">
    <property type="entry name" value="Six-hairpin glycosidases"/>
    <property type="match status" value="1"/>
</dbReference>
<sequence length="343" mass="39146">MNAAAMAEQLQTILHKLYWNPDTQIMNQWDDSLTVNRPDENYYYWWQAHAADVILDGYARTGNVDYLNRLEQLFHGILRSNGGTFRHQYYDDMQWMALAWLRAYDMTGAQMYRESVADLWEDIRGGWNEHMGGGIAWRKNQLDYKNTPANAPAVILAVRLFQRFGDEADLAWAQKIYDWNKRTLTDPVDGFVFDGINRLGDEKIDRDWQFTYCQGVFIGAGIELYICTGDSVYLEDACRTAAAVKNRLCDSATGMLPDEGIDDTGLFKGILIRYLLNLTEIHLEFELPAKLIEQNAITLLEQGIDNIGRVGTDWTIPPEGPIQLSVMLSGVMLLEAYASLQTN</sequence>
<dbReference type="InterPro" id="IPR053169">
    <property type="entry name" value="MUG_Protein"/>
</dbReference>
<reference evidence="1 2" key="1">
    <citation type="submission" date="2019-10" db="EMBL/GenBank/DDBJ databases">
        <title>Description of Paenibacillus terrestris sp. nov.</title>
        <authorList>
            <person name="Carlier A."/>
            <person name="Qi S."/>
        </authorList>
    </citation>
    <scope>NUCLEOTIDE SEQUENCE [LARGE SCALE GENOMIC DNA]</scope>
    <source>
        <strain evidence="1 2">LMG 31458</strain>
    </source>
</reference>
<dbReference type="Gene3D" id="1.50.10.20">
    <property type="match status" value="1"/>
</dbReference>
<dbReference type="PANTHER" id="PTHR47791">
    <property type="entry name" value="MEIOTICALLY UP-REGULATED GENE 191 PROTEIN"/>
    <property type="match status" value="1"/>
</dbReference>
<dbReference type="RefSeq" id="WP_171646497.1">
    <property type="nucleotide sequence ID" value="NZ_WHOA01000197.1"/>
</dbReference>
<comment type="caution">
    <text evidence="1">The sequence shown here is derived from an EMBL/GenBank/DDBJ whole genome shotgun (WGS) entry which is preliminary data.</text>
</comment>
<accession>A0ABX1Y2Z2</accession>
<gene>
    <name evidence="1" type="ORF">GC098_27725</name>
</gene>
<keyword evidence="2" id="KW-1185">Reference proteome</keyword>
<dbReference type="InterPro" id="IPR008928">
    <property type="entry name" value="6-hairpin_glycosidase_sf"/>
</dbReference>
<dbReference type="Proteomes" id="UP000616779">
    <property type="component" value="Unassembled WGS sequence"/>
</dbReference>
<proteinExistence type="predicted"/>
<keyword evidence="1" id="KW-0378">Hydrolase</keyword>
<dbReference type="GO" id="GO:0016787">
    <property type="term" value="F:hydrolase activity"/>
    <property type="evidence" value="ECO:0007669"/>
    <property type="project" value="UniProtKB-KW"/>
</dbReference>
<dbReference type="PANTHER" id="PTHR47791:SF3">
    <property type="entry name" value="MEIOTICALLY UP-REGULATED GENE 191 PROTEIN"/>
    <property type="match status" value="1"/>
</dbReference>
<name>A0ABX1Y2Z2_9BACL</name>
<dbReference type="InterPro" id="IPR005198">
    <property type="entry name" value="Glyco_hydro_76"/>
</dbReference>
<evidence type="ECO:0000313" key="1">
    <source>
        <dbReference type="EMBL" id="NOU75131.1"/>
    </source>
</evidence>
<dbReference type="EMBL" id="WHOA01000197">
    <property type="protein sequence ID" value="NOU75131.1"/>
    <property type="molecule type" value="Genomic_DNA"/>
</dbReference>
<dbReference type="Pfam" id="PF03663">
    <property type="entry name" value="Glyco_hydro_76"/>
    <property type="match status" value="1"/>
</dbReference>
<evidence type="ECO:0000313" key="2">
    <source>
        <dbReference type="Proteomes" id="UP000616779"/>
    </source>
</evidence>
<protein>
    <submittedName>
        <fullName evidence="1">Glycosyl hydrolase</fullName>
    </submittedName>
</protein>